<dbReference type="Gene3D" id="1.10.630.10">
    <property type="entry name" value="Cytochrome P450"/>
    <property type="match status" value="1"/>
</dbReference>
<keyword evidence="3 5" id="KW-0408">Iron</keyword>
<keyword evidence="6" id="KW-0560">Oxidoreductase</keyword>
<name>A0A5N5T9V3_9CRUS</name>
<dbReference type="InterPro" id="IPR036396">
    <property type="entry name" value="Cyt_P450_sf"/>
</dbReference>
<proteinExistence type="inferred from homology"/>
<dbReference type="EMBL" id="SEYY01005201">
    <property type="protein sequence ID" value="KAB7503423.1"/>
    <property type="molecule type" value="Genomic_DNA"/>
</dbReference>
<dbReference type="PRINTS" id="PR00385">
    <property type="entry name" value="P450"/>
</dbReference>
<dbReference type="GO" id="GO:0006082">
    <property type="term" value="P:organic acid metabolic process"/>
    <property type="evidence" value="ECO:0007669"/>
    <property type="project" value="TreeGrafter"/>
</dbReference>
<evidence type="ECO:0000256" key="3">
    <source>
        <dbReference type="ARBA" id="ARBA00023004"/>
    </source>
</evidence>
<evidence type="ECO:0000256" key="5">
    <source>
        <dbReference type="PIRSR" id="PIRSR602401-1"/>
    </source>
</evidence>
<dbReference type="Proteomes" id="UP000326759">
    <property type="component" value="Unassembled WGS sequence"/>
</dbReference>
<evidence type="ECO:0000256" key="2">
    <source>
        <dbReference type="ARBA" id="ARBA00022723"/>
    </source>
</evidence>
<sequence length="145" mass="16496">MEAFVTEVLRFSSLVANGVPHTVLEDVKLRDYIIPKDSVIFTTTEAIHSDPSYFESPEEFRPERFLTAEGKFNTPREGLFPFGIGKRQCIGESLARMELFIFLTTLAQNFSFSSPPGKKIDISPDEIPIINKPRVEQDIMITIRK</sequence>
<evidence type="ECO:0000256" key="1">
    <source>
        <dbReference type="ARBA" id="ARBA00010617"/>
    </source>
</evidence>
<dbReference type="PANTHER" id="PTHR24300:SF375">
    <property type="entry name" value="CYTOCHROME P450 FAMILY"/>
    <property type="match status" value="1"/>
</dbReference>
<dbReference type="InterPro" id="IPR002401">
    <property type="entry name" value="Cyt_P450_E_grp-I"/>
</dbReference>
<comment type="caution">
    <text evidence="7">The sequence shown here is derived from an EMBL/GenBank/DDBJ whole genome shotgun (WGS) entry which is preliminary data.</text>
</comment>
<dbReference type="AlphaFoldDB" id="A0A5N5T9V3"/>
<evidence type="ECO:0000256" key="4">
    <source>
        <dbReference type="ARBA" id="ARBA00023033"/>
    </source>
</evidence>
<accession>A0A5N5T9V3</accession>
<protein>
    <submittedName>
        <fullName evidence="7">Cytochrome P450</fullName>
    </submittedName>
</protein>
<evidence type="ECO:0000313" key="8">
    <source>
        <dbReference type="Proteomes" id="UP000326759"/>
    </source>
</evidence>
<reference evidence="7 8" key="1">
    <citation type="journal article" date="2019" name="PLoS Biol.">
        <title>Sex chromosomes control vertical transmission of feminizing Wolbachia symbionts in an isopod.</title>
        <authorList>
            <person name="Becking T."/>
            <person name="Chebbi M.A."/>
            <person name="Giraud I."/>
            <person name="Moumen B."/>
            <person name="Laverre T."/>
            <person name="Caubet Y."/>
            <person name="Peccoud J."/>
            <person name="Gilbert C."/>
            <person name="Cordaux R."/>
        </authorList>
    </citation>
    <scope>NUCLEOTIDE SEQUENCE [LARGE SCALE GENOMIC DNA]</scope>
    <source>
        <strain evidence="7">ANa2</strain>
        <tissue evidence="7">Whole body excluding digestive tract and cuticle</tissue>
    </source>
</reference>
<dbReference type="InterPro" id="IPR050182">
    <property type="entry name" value="Cytochrome_P450_fam2"/>
</dbReference>
<evidence type="ECO:0000313" key="7">
    <source>
        <dbReference type="EMBL" id="KAB7503423.1"/>
    </source>
</evidence>
<dbReference type="InterPro" id="IPR017972">
    <property type="entry name" value="Cyt_P450_CS"/>
</dbReference>
<dbReference type="GO" id="GO:0016712">
    <property type="term" value="F:oxidoreductase activity, acting on paired donors, with incorporation or reduction of molecular oxygen, reduced flavin or flavoprotein as one donor, and incorporation of one atom of oxygen"/>
    <property type="evidence" value="ECO:0007669"/>
    <property type="project" value="TreeGrafter"/>
</dbReference>
<gene>
    <name evidence="7" type="ORF">Anas_09147</name>
</gene>
<keyword evidence="8" id="KW-1185">Reference proteome</keyword>
<feature type="binding site" description="axial binding residue" evidence="5">
    <location>
        <position position="89"/>
    </location>
    <ligand>
        <name>heme</name>
        <dbReference type="ChEBI" id="CHEBI:30413"/>
    </ligand>
    <ligandPart>
        <name>Fe</name>
        <dbReference type="ChEBI" id="CHEBI:18248"/>
    </ligandPart>
</feature>
<evidence type="ECO:0000256" key="6">
    <source>
        <dbReference type="RuleBase" id="RU000461"/>
    </source>
</evidence>
<dbReference type="GO" id="GO:0005737">
    <property type="term" value="C:cytoplasm"/>
    <property type="evidence" value="ECO:0007669"/>
    <property type="project" value="TreeGrafter"/>
</dbReference>
<dbReference type="GO" id="GO:0020037">
    <property type="term" value="F:heme binding"/>
    <property type="evidence" value="ECO:0007669"/>
    <property type="project" value="InterPro"/>
</dbReference>
<keyword evidence="5 6" id="KW-0349">Heme</keyword>
<organism evidence="7 8">
    <name type="scientific">Armadillidium nasatum</name>
    <dbReference type="NCBI Taxonomy" id="96803"/>
    <lineage>
        <taxon>Eukaryota</taxon>
        <taxon>Metazoa</taxon>
        <taxon>Ecdysozoa</taxon>
        <taxon>Arthropoda</taxon>
        <taxon>Crustacea</taxon>
        <taxon>Multicrustacea</taxon>
        <taxon>Malacostraca</taxon>
        <taxon>Eumalacostraca</taxon>
        <taxon>Peracarida</taxon>
        <taxon>Isopoda</taxon>
        <taxon>Oniscidea</taxon>
        <taxon>Crinocheta</taxon>
        <taxon>Armadillidiidae</taxon>
        <taxon>Armadillidium</taxon>
    </lineage>
</organism>
<comment type="similarity">
    <text evidence="1 6">Belongs to the cytochrome P450 family.</text>
</comment>
<dbReference type="SUPFAM" id="SSF48264">
    <property type="entry name" value="Cytochrome P450"/>
    <property type="match status" value="1"/>
</dbReference>
<keyword evidence="4 6" id="KW-0503">Monooxygenase</keyword>
<dbReference type="GO" id="GO:0005506">
    <property type="term" value="F:iron ion binding"/>
    <property type="evidence" value="ECO:0007669"/>
    <property type="project" value="InterPro"/>
</dbReference>
<dbReference type="InterPro" id="IPR001128">
    <property type="entry name" value="Cyt_P450"/>
</dbReference>
<dbReference type="PANTHER" id="PTHR24300">
    <property type="entry name" value="CYTOCHROME P450 508A4-RELATED"/>
    <property type="match status" value="1"/>
</dbReference>
<comment type="cofactor">
    <cofactor evidence="5">
        <name>heme</name>
        <dbReference type="ChEBI" id="CHEBI:30413"/>
    </cofactor>
</comment>
<dbReference type="PROSITE" id="PS00086">
    <property type="entry name" value="CYTOCHROME_P450"/>
    <property type="match status" value="1"/>
</dbReference>
<dbReference type="GO" id="GO:0006805">
    <property type="term" value="P:xenobiotic metabolic process"/>
    <property type="evidence" value="ECO:0007669"/>
    <property type="project" value="TreeGrafter"/>
</dbReference>
<keyword evidence="2 5" id="KW-0479">Metal-binding</keyword>
<dbReference type="PRINTS" id="PR00463">
    <property type="entry name" value="EP450I"/>
</dbReference>
<dbReference type="OrthoDB" id="1055148at2759"/>
<dbReference type="Pfam" id="PF00067">
    <property type="entry name" value="p450"/>
    <property type="match status" value="1"/>
</dbReference>